<organism evidence="2 3">
    <name type="scientific">Roseovarius albus</name>
    <dbReference type="NCBI Taxonomy" id="1247867"/>
    <lineage>
        <taxon>Bacteria</taxon>
        <taxon>Pseudomonadati</taxon>
        <taxon>Pseudomonadota</taxon>
        <taxon>Alphaproteobacteria</taxon>
        <taxon>Rhodobacterales</taxon>
        <taxon>Roseobacteraceae</taxon>
        <taxon>Roseovarius</taxon>
    </lineage>
</organism>
<gene>
    <name evidence="2" type="ORF">ROA7450_00423</name>
</gene>
<dbReference type="EMBL" id="FWFX01000001">
    <property type="protein sequence ID" value="SLN16282.1"/>
    <property type="molecule type" value="Genomic_DNA"/>
</dbReference>
<evidence type="ECO:0000313" key="3">
    <source>
        <dbReference type="Proteomes" id="UP000193061"/>
    </source>
</evidence>
<sequence length="40" mass="4459">MFITAQKPPEPKPSDKKTKPSLQKQTKVISAQVFNDFAAI</sequence>
<evidence type="ECO:0000256" key="1">
    <source>
        <dbReference type="SAM" id="MobiDB-lite"/>
    </source>
</evidence>
<dbReference type="Proteomes" id="UP000193061">
    <property type="component" value="Unassembled WGS sequence"/>
</dbReference>
<keyword evidence="3" id="KW-1185">Reference proteome</keyword>
<feature type="region of interest" description="Disordered" evidence="1">
    <location>
        <begin position="1"/>
        <end position="25"/>
    </location>
</feature>
<feature type="compositionally biased region" description="Basic and acidic residues" evidence="1">
    <location>
        <begin position="9"/>
        <end position="18"/>
    </location>
</feature>
<evidence type="ECO:0000313" key="2">
    <source>
        <dbReference type="EMBL" id="SLN16282.1"/>
    </source>
</evidence>
<name>A0A1X6YDH7_9RHOB</name>
<reference evidence="2 3" key="1">
    <citation type="submission" date="2017-03" db="EMBL/GenBank/DDBJ databases">
        <authorList>
            <person name="Afonso C.L."/>
            <person name="Miller P.J."/>
            <person name="Scott M.A."/>
            <person name="Spackman E."/>
            <person name="Goraichik I."/>
            <person name="Dimitrov K.M."/>
            <person name="Suarez D.L."/>
            <person name="Swayne D.E."/>
        </authorList>
    </citation>
    <scope>NUCLEOTIDE SEQUENCE [LARGE SCALE GENOMIC DNA]</scope>
    <source>
        <strain evidence="2 3">CECT 7450</strain>
    </source>
</reference>
<dbReference type="AlphaFoldDB" id="A0A1X6YDH7"/>
<protein>
    <submittedName>
        <fullName evidence="2">Uncharacterized protein</fullName>
    </submittedName>
</protein>
<proteinExistence type="predicted"/>
<accession>A0A1X6YDH7</accession>
<dbReference type="RefSeq" id="WP_268808434.1">
    <property type="nucleotide sequence ID" value="NZ_FWFX01000001.1"/>
</dbReference>